<dbReference type="PROSITE" id="PS00018">
    <property type="entry name" value="EF_HAND_1"/>
    <property type="match status" value="2"/>
</dbReference>
<evidence type="ECO:0000313" key="4">
    <source>
        <dbReference type="EMBL" id="GBF90261.1"/>
    </source>
</evidence>
<reference evidence="4 5" key="1">
    <citation type="journal article" date="2018" name="Sci. Rep.">
        <title>Raphidocelis subcapitata (=Pseudokirchneriella subcapitata) provides an insight into genome evolution and environmental adaptations in the Sphaeropleales.</title>
        <authorList>
            <person name="Suzuki S."/>
            <person name="Yamaguchi H."/>
            <person name="Nakajima N."/>
            <person name="Kawachi M."/>
        </authorList>
    </citation>
    <scope>NUCLEOTIDE SEQUENCE [LARGE SCALE GENOMIC DNA]</scope>
    <source>
        <strain evidence="4 5">NIES-35</strain>
    </source>
</reference>
<feature type="region of interest" description="Disordered" evidence="2">
    <location>
        <begin position="21"/>
        <end position="40"/>
    </location>
</feature>
<protein>
    <recommendedName>
        <fullName evidence="3">EF-hand domain-containing protein</fullName>
    </recommendedName>
</protein>
<evidence type="ECO:0000313" key="5">
    <source>
        <dbReference type="Proteomes" id="UP000247498"/>
    </source>
</evidence>
<keyword evidence="5" id="KW-1185">Reference proteome</keyword>
<dbReference type="Gene3D" id="1.10.238.10">
    <property type="entry name" value="EF-hand"/>
    <property type="match status" value="1"/>
</dbReference>
<sequence>MPATLAALAPRRAACSTSYALAGPAAPSRAPGRAVAAPSARRATVAVVPHSSGRSDLHPDPAAPLYPGPQEEKDVSHEAFMHAMEAARPRAMRIPGMQEFAASIWERRRRIPSQTYSDPLDHIFTEFDADNDGKLSAAEVAHALVSRGVDATEEQVQMFIEASDTDADHLIARSEFPSFIFHMASADLRSVSSMATPAPPAVQIILPPRMAGPGPEV</sequence>
<dbReference type="CDD" id="cd00051">
    <property type="entry name" value="EFh"/>
    <property type="match status" value="1"/>
</dbReference>
<feature type="domain" description="EF-hand" evidence="3">
    <location>
        <begin position="115"/>
        <end position="150"/>
    </location>
</feature>
<dbReference type="InterPro" id="IPR002048">
    <property type="entry name" value="EF_hand_dom"/>
</dbReference>
<keyword evidence="1" id="KW-0106">Calcium</keyword>
<gene>
    <name evidence="4" type="ORF">Rsub_03394</name>
</gene>
<evidence type="ECO:0000256" key="1">
    <source>
        <dbReference type="ARBA" id="ARBA00022837"/>
    </source>
</evidence>
<evidence type="ECO:0000256" key="2">
    <source>
        <dbReference type="SAM" id="MobiDB-lite"/>
    </source>
</evidence>
<dbReference type="Pfam" id="PF13499">
    <property type="entry name" value="EF-hand_7"/>
    <property type="match status" value="1"/>
</dbReference>
<dbReference type="GO" id="GO:0005509">
    <property type="term" value="F:calcium ion binding"/>
    <property type="evidence" value="ECO:0007669"/>
    <property type="project" value="InterPro"/>
</dbReference>
<evidence type="ECO:0000259" key="3">
    <source>
        <dbReference type="PROSITE" id="PS50222"/>
    </source>
</evidence>
<dbReference type="STRING" id="307507.A0A2V0NRL0"/>
<dbReference type="InParanoid" id="A0A2V0NRL0"/>
<dbReference type="OrthoDB" id="26525at2759"/>
<dbReference type="InterPro" id="IPR011992">
    <property type="entry name" value="EF-hand-dom_pair"/>
</dbReference>
<feature type="compositionally biased region" description="Low complexity" evidence="2">
    <location>
        <begin position="22"/>
        <end position="40"/>
    </location>
</feature>
<organism evidence="4 5">
    <name type="scientific">Raphidocelis subcapitata</name>
    <dbReference type="NCBI Taxonomy" id="307507"/>
    <lineage>
        <taxon>Eukaryota</taxon>
        <taxon>Viridiplantae</taxon>
        <taxon>Chlorophyta</taxon>
        <taxon>core chlorophytes</taxon>
        <taxon>Chlorophyceae</taxon>
        <taxon>CS clade</taxon>
        <taxon>Sphaeropleales</taxon>
        <taxon>Selenastraceae</taxon>
        <taxon>Raphidocelis</taxon>
    </lineage>
</organism>
<comment type="caution">
    <text evidence="4">The sequence shown here is derived from an EMBL/GenBank/DDBJ whole genome shotgun (WGS) entry which is preliminary data.</text>
</comment>
<dbReference type="PROSITE" id="PS50222">
    <property type="entry name" value="EF_HAND_2"/>
    <property type="match status" value="1"/>
</dbReference>
<name>A0A2V0NRL0_9CHLO</name>
<dbReference type="AlphaFoldDB" id="A0A2V0NRL0"/>
<feature type="region of interest" description="Disordered" evidence="2">
    <location>
        <begin position="49"/>
        <end position="71"/>
    </location>
</feature>
<proteinExistence type="predicted"/>
<dbReference type="EMBL" id="BDRX01000015">
    <property type="protein sequence ID" value="GBF90261.1"/>
    <property type="molecule type" value="Genomic_DNA"/>
</dbReference>
<dbReference type="SUPFAM" id="SSF47473">
    <property type="entry name" value="EF-hand"/>
    <property type="match status" value="1"/>
</dbReference>
<accession>A0A2V0NRL0</accession>
<dbReference type="Proteomes" id="UP000247498">
    <property type="component" value="Unassembled WGS sequence"/>
</dbReference>
<dbReference type="InterPro" id="IPR018247">
    <property type="entry name" value="EF_Hand_1_Ca_BS"/>
</dbReference>